<sequence>MKISKTKKLFCITTANLLMVFPAFGPNLLKADNNNTEKVIVRKNSVKRQKRINWGGLILPSCVTLAGVYGAFAQNIYKKNQHHDYLLKIIKIYKDGNYTVSVTADGKLTLNVGNDYFSLKGDSIVDIDIEKLKKFRQVSGFFAQCSYDDLSEFKKFEDEIEKIGDGWWNHTVSWFTFGKLGAPKS</sequence>
<name>A0AA48KW01_9FIRM</name>
<keyword evidence="1" id="KW-0812">Transmembrane</keyword>
<evidence type="ECO:0000313" key="2">
    <source>
        <dbReference type="EMBL" id="BED92471.1"/>
    </source>
</evidence>
<feature type="transmembrane region" description="Helical" evidence="1">
    <location>
        <begin position="52"/>
        <end position="72"/>
    </location>
</feature>
<gene>
    <name evidence="2" type="ORF">RsTaC01_0203</name>
</gene>
<dbReference type="AlphaFoldDB" id="A0AA48KW01"/>
<organism evidence="2">
    <name type="scientific">Candidatus Paraimprobicoccus trichonymphae</name>
    <dbReference type="NCBI Taxonomy" id="3033793"/>
    <lineage>
        <taxon>Bacteria</taxon>
        <taxon>Bacillati</taxon>
        <taxon>Bacillota</taxon>
        <taxon>Clostridia</taxon>
        <taxon>Candidatus Paraimprobicoccus</taxon>
    </lineage>
</organism>
<reference evidence="2" key="1">
    <citation type="journal article" date="2023" name="ISME J.">
        <title>Emergence of putative energy parasites within Clostridia revealed by genome analysis of a novel endosymbiotic clade.</title>
        <authorList>
            <person name="Takahashi K."/>
            <person name="Kuwahara H."/>
            <person name="Horikawa Y."/>
            <person name="Izawa K."/>
            <person name="Kato D."/>
            <person name="Inagaki T."/>
            <person name="Yuki M."/>
            <person name="Ohkuma M."/>
            <person name="Hongoh Y."/>
        </authorList>
    </citation>
    <scope>NUCLEOTIDE SEQUENCE</scope>
    <source>
        <strain evidence="2">RsTa-C01</strain>
    </source>
</reference>
<dbReference type="Proteomes" id="UP001335720">
    <property type="component" value="Chromosome"/>
</dbReference>
<keyword evidence="1" id="KW-1133">Transmembrane helix</keyword>
<dbReference type="KEGG" id="ptrh:RsTaC01_0203"/>
<dbReference type="EMBL" id="AP027925">
    <property type="protein sequence ID" value="BED92471.1"/>
    <property type="molecule type" value="Genomic_DNA"/>
</dbReference>
<accession>A0AA48KW01</accession>
<keyword evidence="1" id="KW-0472">Membrane</keyword>
<proteinExistence type="predicted"/>
<protein>
    <submittedName>
        <fullName evidence="2">Uncharacterized protein</fullName>
    </submittedName>
</protein>
<evidence type="ECO:0000256" key="1">
    <source>
        <dbReference type="SAM" id="Phobius"/>
    </source>
</evidence>